<proteinExistence type="predicted"/>
<sequence length="209" mass="24514">MRELDLASWPFQEHYRFFRQMDFQMFHICVNIDVTHFLRYTKERGLPFYPAMIYAAMRGTDEIEEFRYRTRGPDRVIVHDYLRPGFTDVAGEGGLFKMVRSVGHHGLSMEQFCRRAKEASASQQQMLPREPEPDDMIFITCLPWISFTDLGHTISLDPESCVPQVSWGKYFVQNGRTLLPFSVQVSHALMAGYHVARYIDWVQQYIDSL</sequence>
<dbReference type="EMBL" id="FMHG01000001">
    <property type="protein sequence ID" value="SCJ33325.1"/>
    <property type="molecule type" value="Genomic_DNA"/>
</dbReference>
<gene>
    <name evidence="1" type="primary">cat3</name>
    <name evidence="1" type="ORF">SAMEA3545359_00006</name>
</gene>
<dbReference type="GO" id="GO:0008811">
    <property type="term" value="F:chloramphenicol O-acetyltransferase activity"/>
    <property type="evidence" value="ECO:0007669"/>
    <property type="project" value="UniProtKB-EC"/>
</dbReference>
<reference evidence="1" key="1">
    <citation type="submission" date="2015-09" db="EMBL/GenBank/DDBJ databases">
        <authorList>
            <consortium name="Pathogen Informatics"/>
        </authorList>
    </citation>
    <scope>NUCLEOTIDE SEQUENCE</scope>
    <source>
        <strain evidence="1">2789STDY5834896</strain>
    </source>
</reference>
<organism evidence="1">
    <name type="scientific">uncultured Anaerotruncus sp</name>
    <dbReference type="NCBI Taxonomy" id="905011"/>
    <lineage>
        <taxon>Bacteria</taxon>
        <taxon>Bacillati</taxon>
        <taxon>Bacillota</taxon>
        <taxon>Clostridia</taxon>
        <taxon>Eubacteriales</taxon>
        <taxon>Oscillospiraceae</taxon>
        <taxon>Anaerotruncus</taxon>
        <taxon>environmental samples</taxon>
    </lineage>
</organism>
<dbReference type="SUPFAM" id="SSF52777">
    <property type="entry name" value="CoA-dependent acyltransferases"/>
    <property type="match status" value="1"/>
</dbReference>
<keyword evidence="1" id="KW-0012">Acyltransferase</keyword>
<name>A0A1C6FK35_9FIRM</name>
<dbReference type="Pfam" id="PF00302">
    <property type="entry name" value="CAT"/>
    <property type="match status" value="1"/>
</dbReference>
<dbReference type="SMART" id="SM01059">
    <property type="entry name" value="CAT"/>
    <property type="match status" value="1"/>
</dbReference>
<accession>A0A1C6FK35</accession>
<dbReference type="EC" id="2.3.1.28" evidence="1"/>
<dbReference type="AlphaFoldDB" id="A0A1C6FK35"/>
<keyword evidence="1" id="KW-0808">Transferase</keyword>
<protein>
    <submittedName>
        <fullName evidence="1">Chloramphenicol acetyltransferase 3</fullName>
        <ecNumber evidence="1">2.3.1.28</ecNumber>
    </submittedName>
</protein>
<evidence type="ECO:0000313" key="1">
    <source>
        <dbReference type="EMBL" id="SCJ33325.1"/>
    </source>
</evidence>
<dbReference type="InterPro" id="IPR001707">
    <property type="entry name" value="Cmp_AcTrfase"/>
</dbReference>
<dbReference type="Gene3D" id="3.30.559.10">
    <property type="entry name" value="Chloramphenicol acetyltransferase-like domain"/>
    <property type="match status" value="1"/>
</dbReference>
<dbReference type="PANTHER" id="PTHR38474:SF1">
    <property type="entry name" value="SLR0299 PROTEIN"/>
    <property type="match status" value="1"/>
</dbReference>
<dbReference type="InterPro" id="IPR023213">
    <property type="entry name" value="CAT-like_dom_sf"/>
</dbReference>
<dbReference type="PANTHER" id="PTHR38474">
    <property type="entry name" value="SLR0299 PROTEIN"/>
    <property type="match status" value="1"/>
</dbReference>